<dbReference type="InterPro" id="IPR046947">
    <property type="entry name" value="LytR-like"/>
</dbReference>
<keyword evidence="5" id="KW-1185">Reference proteome</keyword>
<feature type="domain" description="HTH LytTR-type" evidence="3">
    <location>
        <begin position="131"/>
        <end position="192"/>
    </location>
</feature>
<feature type="domain" description="Response regulatory" evidence="2">
    <location>
        <begin position="3"/>
        <end position="113"/>
    </location>
</feature>
<dbReference type="Pfam" id="PF04397">
    <property type="entry name" value="LytTR"/>
    <property type="match status" value="1"/>
</dbReference>
<dbReference type="Gene3D" id="3.40.50.2300">
    <property type="match status" value="1"/>
</dbReference>
<dbReference type="EMBL" id="FQYP01000001">
    <property type="protein sequence ID" value="SHI43361.1"/>
    <property type="molecule type" value="Genomic_DNA"/>
</dbReference>
<dbReference type="RefSeq" id="WP_073313754.1">
    <property type="nucleotide sequence ID" value="NZ_FQYP01000001.1"/>
</dbReference>
<keyword evidence="1" id="KW-0597">Phosphoprotein</keyword>
<dbReference type="SUPFAM" id="SSF52172">
    <property type="entry name" value="CheY-like"/>
    <property type="match status" value="1"/>
</dbReference>
<dbReference type="Proteomes" id="UP000184432">
    <property type="component" value="Unassembled WGS sequence"/>
</dbReference>
<evidence type="ECO:0000259" key="2">
    <source>
        <dbReference type="PROSITE" id="PS50110"/>
    </source>
</evidence>
<reference evidence="5" key="1">
    <citation type="submission" date="2016-11" db="EMBL/GenBank/DDBJ databases">
        <authorList>
            <person name="Varghese N."/>
            <person name="Submissions S."/>
        </authorList>
    </citation>
    <scope>NUCLEOTIDE SEQUENCE [LARGE SCALE GENOMIC DNA]</scope>
    <source>
        <strain evidence="5">DSM 22623</strain>
    </source>
</reference>
<evidence type="ECO:0000313" key="4">
    <source>
        <dbReference type="EMBL" id="SHI43361.1"/>
    </source>
</evidence>
<organism evidence="4 5">
    <name type="scientific">Aquimarina spongiae</name>
    <dbReference type="NCBI Taxonomy" id="570521"/>
    <lineage>
        <taxon>Bacteria</taxon>
        <taxon>Pseudomonadati</taxon>
        <taxon>Bacteroidota</taxon>
        <taxon>Flavobacteriia</taxon>
        <taxon>Flavobacteriales</taxon>
        <taxon>Flavobacteriaceae</taxon>
        <taxon>Aquimarina</taxon>
    </lineage>
</organism>
<protein>
    <submittedName>
        <fullName evidence="4">Two component transcriptional regulator, LytTR family</fullName>
    </submittedName>
</protein>
<dbReference type="SMART" id="SM00448">
    <property type="entry name" value="REC"/>
    <property type="match status" value="1"/>
</dbReference>
<proteinExistence type="predicted"/>
<dbReference type="PANTHER" id="PTHR37299:SF1">
    <property type="entry name" value="STAGE 0 SPORULATION PROTEIN A HOMOLOG"/>
    <property type="match status" value="1"/>
</dbReference>
<gene>
    <name evidence="4" type="ORF">SAMN04488508_101613</name>
</gene>
<dbReference type="STRING" id="570521.SAMN04488508_101613"/>
<accession>A0A1M6B3P6</accession>
<dbReference type="PANTHER" id="PTHR37299">
    <property type="entry name" value="TRANSCRIPTIONAL REGULATOR-RELATED"/>
    <property type="match status" value="1"/>
</dbReference>
<name>A0A1M6B3P6_9FLAO</name>
<dbReference type="InterPro" id="IPR007492">
    <property type="entry name" value="LytTR_DNA-bd_dom"/>
</dbReference>
<dbReference type="GO" id="GO:0003677">
    <property type="term" value="F:DNA binding"/>
    <property type="evidence" value="ECO:0007669"/>
    <property type="project" value="InterPro"/>
</dbReference>
<dbReference type="Pfam" id="PF00072">
    <property type="entry name" value="Response_reg"/>
    <property type="match status" value="1"/>
</dbReference>
<dbReference type="Gene3D" id="2.40.50.1020">
    <property type="entry name" value="LytTr DNA-binding domain"/>
    <property type="match status" value="1"/>
</dbReference>
<evidence type="ECO:0000259" key="3">
    <source>
        <dbReference type="PROSITE" id="PS50930"/>
    </source>
</evidence>
<dbReference type="InterPro" id="IPR001789">
    <property type="entry name" value="Sig_transdc_resp-reg_receiver"/>
</dbReference>
<dbReference type="SMART" id="SM00850">
    <property type="entry name" value="LytTR"/>
    <property type="match status" value="1"/>
</dbReference>
<evidence type="ECO:0000256" key="1">
    <source>
        <dbReference type="PROSITE-ProRule" id="PRU00169"/>
    </source>
</evidence>
<feature type="modified residue" description="4-aspartylphosphate" evidence="1">
    <location>
        <position position="53"/>
    </location>
</feature>
<evidence type="ECO:0000313" key="5">
    <source>
        <dbReference type="Proteomes" id="UP000184432"/>
    </source>
</evidence>
<dbReference type="PROSITE" id="PS50930">
    <property type="entry name" value="HTH_LYTTR"/>
    <property type="match status" value="1"/>
</dbReference>
<dbReference type="OrthoDB" id="2168082at2"/>
<dbReference type="InterPro" id="IPR011006">
    <property type="entry name" value="CheY-like_superfamily"/>
</dbReference>
<dbReference type="PROSITE" id="PS50110">
    <property type="entry name" value="RESPONSE_REGULATORY"/>
    <property type="match status" value="1"/>
</dbReference>
<dbReference type="AlphaFoldDB" id="A0A1M6B3P6"/>
<sequence length="227" mass="26551">MIQCLLIEDELSAQEVLQGYIDKTPFIDCLGVYESGLDIPAELLYKTDILFLDIQLPELNGLSFLRTLQNPPKVIVTTAFPNYAVEAFEEAVLDYLVKPFSYERFFKAITRFRDQHLTPKAPDNQLFLYADKTIYKVNVDDILYIKAEVDYVKIVTKEQQILILDSLRNWAEKLRNFNFVQIHRSYVINLNRFTKVYGNMVYFGDISLPIGKTYKEKFLNRIDPTHQ</sequence>
<dbReference type="GO" id="GO:0000156">
    <property type="term" value="F:phosphorelay response regulator activity"/>
    <property type="evidence" value="ECO:0007669"/>
    <property type="project" value="InterPro"/>
</dbReference>